<evidence type="ECO:0000259" key="5">
    <source>
        <dbReference type="PROSITE" id="PS51891"/>
    </source>
</evidence>
<evidence type="ECO:0000313" key="6">
    <source>
        <dbReference type="EMBL" id="ANO51961.1"/>
    </source>
</evidence>
<dbReference type="PANTHER" id="PTHR33337">
    <property type="entry name" value="GFA DOMAIN-CONTAINING PROTEIN"/>
    <property type="match status" value="1"/>
</dbReference>
<dbReference type="Gene3D" id="3.90.1590.10">
    <property type="entry name" value="glutathione-dependent formaldehyde- activating enzyme (gfa)"/>
    <property type="match status" value="1"/>
</dbReference>
<dbReference type="InterPro" id="IPR006913">
    <property type="entry name" value="CENP-V/GFA"/>
</dbReference>
<dbReference type="InterPro" id="IPR011057">
    <property type="entry name" value="Mss4-like_sf"/>
</dbReference>
<dbReference type="EMBL" id="CP016268">
    <property type="protein sequence ID" value="ANO51961.1"/>
    <property type="molecule type" value="Genomic_DNA"/>
</dbReference>
<evidence type="ECO:0000256" key="2">
    <source>
        <dbReference type="ARBA" id="ARBA00022723"/>
    </source>
</evidence>
<evidence type="ECO:0000256" key="4">
    <source>
        <dbReference type="ARBA" id="ARBA00023239"/>
    </source>
</evidence>
<keyword evidence="3" id="KW-0862">Zinc</keyword>
<evidence type="ECO:0000256" key="1">
    <source>
        <dbReference type="ARBA" id="ARBA00005495"/>
    </source>
</evidence>
<dbReference type="SUPFAM" id="SSF51316">
    <property type="entry name" value="Mss4-like"/>
    <property type="match status" value="1"/>
</dbReference>
<sequence>MENTDNSTQHGRCLCGAVQFDATNAGTDFHACHCPMCRRWASGPLFAVNAESVVFSGEENLQRYASSDWAERGFCRQCGSNLFYFLKPANAYHLCVGAFDNAANFKIASEIFVDHQPAGYAFAGQHPRLTEQQVLEQFGSED</sequence>
<dbReference type="GO" id="GO:0016846">
    <property type="term" value="F:carbon-sulfur lyase activity"/>
    <property type="evidence" value="ECO:0007669"/>
    <property type="project" value="InterPro"/>
</dbReference>
<keyword evidence="2" id="KW-0479">Metal-binding</keyword>
<evidence type="ECO:0000256" key="3">
    <source>
        <dbReference type="ARBA" id="ARBA00022833"/>
    </source>
</evidence>
<protein>
    <submittedName>
        <fullName evidence="6">Aldehyde-activating protein</fullName>
    </submittedName>
</protein>
<feature type="domain" description="CENP-V/GFA" evidence="5">
    <location>
        <begin position="9"/>
        <end position="142"/>
    </location>
</feature>
<keyword evidence="7" id="KW-1185">Reference proteome</keyword>
<comment type="similarity">
    <text evidence="1">Belongs to the Gfa family.</text>
</comment>
<organism evidence="6 7">
    <name type="scientific">Woeseia oceani</name>
    <dbReference type="NCBI Taxonomy" id="1548547"/>
    <lineage>
        <taxon>Bacteria</taxon>
        <taxon>Pseudomonadati</taxon>
        <taxon>Pseudomonadota</taxon>
        <taxon>Gammaproteobacteria</taxon>
        <taxon>Woeseiales</taxon>
        <taxon>Woeseiaceae</taxon>
        <taxon>Woeseia</taxon>
    </lineage>
</organism>
<gene>
    <name evidence="6" type="ORF">BA177_12790</name>
</gene>
<dbReference type="STRING" id="1548547.BA177_12790"/>
<dbReference type="RefSeq" id="WP_068616798.1">
    <property type="nucleotide sequence ID" value="NZ_CP016268.1"/>
</dbReference>
<dbReference type="KEGG" id="woc:BA177_12790"/>
<keyword evidence="4" id="KW-0456">Lyase</keyword>
<accession>A0A193LHL3</accession>
<dbReference type="PANTHER" id="PTHR33337:SF40">
    <property type="entry name" value="CENP-V_GFA DOMAIN-CONTAINING PROTEIN-RELATED"/>
    <property type="match status" value="1"/>
</dbReference>
<dbReference type="PROSITE" id="PS51891">
    <property type="entry name" value="CENP_V_GFA"/>
    <property type="match status" value="1"/>
</dbReference>
<dbReference type="GO" id="GO:0046872">
    <property type="term" value="F:metal ion binding"/>
    <property type="evidence" value="ECO:0007669"/>
    <property type="project" value="UniProtKB-KW"/>
</dbReference>
<dbReference type="AlphaFoldDB" id="A0A193LHL3"/>
<reference evidence="6 7" key="1">
    <citation type="submission" date="2016-06" db="EMBL/GenBank/DDBJ databases">
        <title>Complete genome sequence of a deep-branching marine Gamma Proteobacterium Woeseia oceani type strain XK5.</title>
        <authorList>
            <person name="Mu D."/>
            <person name="Du Z."/>
        </authorList>
    </citation>
    <scope>NUCLEOTIDE SEQUENCE [LARGE SCALE GENOMIC DNA]</scope>
    <source>
        <strain evidence="6 7">XK5</strain>
    </source>
</reference>
<dbReference type="Pfam" id="PF04828">
    <property type="entry name" value="GFA"/>
    <property type="match status" value="1"/>
</dbReference>
<dbReference type="Proteomes" id="UP000092695">
    <property type="component" value="Chromosome"/>
</dbReference>
<evidence type="ECO:0000313" key="7">
    <source>
        <dbReference type="Proteomes" id="UP000092695"/>
    </source>
</evidence>
<proteinExistence type="inferred from homology"/>
<name>A0A193LHL3_9GAMM</name>